<protein>
    <submittedName>
        <fullName evidence="1">Uncharacterized protein</fullName>
    </submittedName>
</protein>
<reference evidence="1 2" key="1">
    <citation type="journal article" date="2016" name="Nat. Commun.">
        <title>Thousands of microbial genomes shed light on interconnected biogeochemical processes in an aquifer system.</title>
        <authorList>
            <person name="Anantharaman K."/>
            <person name="Brown C.T."/>
            <person name="Hug L.A."/>
            <person name="Sharon I."/>
            <person name="Castelle C.J."/>
            <person name="Probst A.J."/>
            <person name="Thomas B.C."/>
            <person name="Singh A."/>
            <person name="Wilkins M.J."/>
            <person name="Karaoz U."/>
            <person name="Brodie E.L."/>
            <person name="Williams K.H."/>
            <person name="Hubbard S.S."/>
            <person name="Banfield J.F."/>
        </authorList>
    </citation>
    <scope>NUCLEOTIDE SEQUENCE [LARGE SCALE GENOMIC DNA]</scope>
</reference>
<organism evidence="1 2">
    <name type="scientific">Candidatus Sungbacteria bacterium RIFCSPHIGHO2_02_FULL_52_23</name>
    <dbReference type="NCBI Taxonomy" id="1802274"/>
    <lineage>
        <taxon>Bacteria</taxon>
        <taxon>Candidatus Sungiibacteriota</taxon>
    </lineage>
</organism>
<evidence type="ECO:0000313" key="1">
    <source>
        <dbReference type="EMBL" id="OHA03829.1"/>
    </source>
</evidence>
<dbReference type="Proteomes" id="UP000178510">
    <property type="component" value="Unassembled WGS sequence"/>
</dbReference>
<evidence type="ECO:0000313" key="2">
    <source>
        <dbReference type="Proteomes" id="UP000178510"/>
    </source>
</evidence>
<accession>A0A1G2KZG9</accession>
<dbReference type="EMBL" id="MHQM01000019">
    <property type="protein sequence ID" value="OHA03829.1"/>
    <property type="molecule type" value="Genomic_DNA"/>
</dbReference>
<comment type="caution">
    <text evidence="1">The sequence shown here is derived from an EMBL/GenBank/DDBJ whole genome shotgun (WGS) entry which is preliminary data.</text>
</comment>
<proteinExistence type="predicted"/>
<sequence>MVPVFTPKGQSVAPGLTGILEELRDTCQSMIVVAQGEEINLPANIDILHLEEPAGIWGAVYAADKKIREVIAGHGISMVLLNLAPQYYSAEDAYTLGFLMESCCAYHIVGKRESIGYSLGSYTRGLAECFLTILAEIITDRTGVFRDGFSGLQVFSADRWLAWNWLWIERTVWGGALEAQLQTVCGGFDVDYLSIPHRVERTWTSTLGEREMQAVVSMLKQALELPVFQSIRRADVVRAAQSVGRRFEAQKWLAHSVAEEQVWEIIAYYDDCISSAGGRRLPKR</sequence>
<name>A0A1G2KZG9_9BACT</name>
<dbReference type="AlphaFoldDB" id="A0A1G2KZG9"/>
<gene>
    <name evidence="1" type="ORF">A3J58_01825</name>
</gene>